<evidence type="ECO:0000313" key="3">
    <source>
        <dbReference type="Proteomes" id="UP000299102"/>
    </source>
</evidence>
<organism evidence="2 3">
    <name type="scientific">Eumeta variegata</name>
    <name type="common">Bagworm moth</name>
    <name type="synonym">Eumeta japonica</name>
    <dbReference type="NCBI Taxonomy" id="151549"/>
    <lineage>
        <taxon>Eukaryota</taxon>
        <taxon>Metazoa</taxon>
        <taxon>Ecdysozoa</taxon>
        <taxon>Arthropoda</taxon>
        <taxon>Hexapoda</taxon>
        <taxon>Insecta</taxon>
        <taxon>Pterygota</taxon>
        <taxon>Neoptera</taxon>
        <taxon>Endopterygota</taxon>
        <taxon>Lepidoptera</taxon>
        <taxon>Glossata</taxon>
        <taxon>Ditrysia</taxon>
        <taxon>Tineoidea</taxon>
        <taxon>Psychidae</taxon>
        <taxon>Oiketicinae</taxon>
        <taxon>Eumeta</taxon>
    </lineage>
</organism>
<reference evidence="2 3" key="1">
    <citation type="journal article" date="2019" name="Commun. Biol.">
        <title>The bagworm genome reveals a unique fibroin gene that provides high tensile strength.</title>
        <authorList>
            <person name="Kono N."/>
            <person name="Nakamura H."/>
            <person name="Ohtoshi R."/>
            <person name="Tomita M."/>
            <person name="Numata K."/>
            <person name="Arakawa K."/>
        </authorList>
    </citation>
    <scope>NUCLEOTIDE SEQUENCE [LARGE SCALE GENOMIC DNA]</scope>
</reference>
<accession>A0A4C1T009</accession>
<dbReference type="AlphaFoldDB" id="A0A4C1T009"/>
<name>A0A4C1T009_EUMVA</name>
<evidence type="ECO:0000313" key="2">
    <source>
        <dbReference type="EMBL" id="GBP06860.1"/>
    </source>
</evidence>
<comment type="caution">
    <text evidence="2">The sequence shown here is derived from an EMBL/GenBank/DDBJ whole genome shotgun (WGS) entry which is preliminary data.</text>
</comment>
<gene>
    <name evidence="2" type="ORF">EVAR_92764_1</name>
</gene>
<protein>
    <submittedName>
        <fullName evidence="2">Uncharacterized protein</fullName>
    </submittedName>
</protein>
<evidence type="ECO:0000256" key="1">
    <source>
        <dbReference type="SAM" id="MobiDB-lite"/>
    </source>
</evidence>
<feature type="compositionally biased region" description="Low complexity" evidence="1">
    <location>
        <begin position="74"/>
        <end position="88"/>
    </location>
</feature>
<keyword evidence="3" id="KW-1185">Reference proteome</keyword>
<dbReference type="EMBL" id="BGZK01000023">
    <property type="protein sequence ID" value="GBP06860.1"/>
    <property type="molecule type" value="Genomic_DNA"/>
</dbReference>
<proteinExistence type="predicted"/>
<feature type="region of interest" description="Disordered" evidence="1">
    <location>
        <begin position="52"/>
        <end position="124"/>
    </location>
</feature>
<dbReference type="Proteomes" id="UP000299102">
    <property type="component" value="Unassembled WGS sequence"/>
</dbReference>
<sequence length="124" mass="13768">MIEIARRPRRPWERCTRRPPPLCGGAGAAAALGTRCRNRCYATFRDPIAPTATPRHVRARSPTVTHEYAKSRRAQASVVAVPVKSPPQRGRRNSSGRQYPTRTKPYEMLGGPRAYGAHAPRPDV</sequence>